<evidence type="ECO:0008006" key="5">
    <source>
        <dbReference type="Google" id="ProtNLM"/>
    </source>
</evidence>
<evidence type="ECO:0000256" key="1">
    <source>
        <dbReference type="SAM" id="MobiDB-lite"/>
    </source>
</evidence>
<comment type="caution">
    <text evidence="3">The sequence shown here is derived from an EMBL/GenBank/DDBJ whole genome shotgun (WGS) entry which is preliminary data.</text>
</comment>
<feature type="transmembrane region" description="Helical" evidence="2">
    <location>
        <begin position="12"/>
        <end position="37"/>
    </location>
</feature>
<dbReference type="RefSeq" id="WP_351976603.1">
    <property type="nucleotide sequence ID" value="NZ_JBEPBX010000013.1"/>
</dbReference>
<proteinExistence type="predicted"/>
<protein>
    <recommendedName>
        <fullName evidence="5">Integral membrane protein</fullName>
    </recommendedName>
</protein>
<keyword evidence="2" id="KW-0812">Transmembrane</keyword>
<accession>A0ABV1UVT3</accession>
<name>A0ABV1UVT3_9ACTN</name>
<dbReference type="Proteomes" id="UP001445472">
    <property type="component" value="Unassembled WGS sequence"/>
</dbReference>
<evidence type="ECO:0000313" key="4">
    <source>
        <dbReference type="Proteomes" id="UP001445472"/>
    </source>
</evidence>
<organism evidence="3 4">
    <name type="scientific">Streptomyces xantholiticus</name>
    <dbReference type="NCBI Taxonomy" id="68285"/>
    <lineage>
        <taxon>Bacteria</taxon>
        <taxon>Bacillati</taxon>
        <taxon>Actinomycetota</taxon>
        <taxon>Actinomycetes</taxon>
        <taxon>Kitasatosporales</taxon>
        <taxon>Streptomycetaceae</taxon>
        <taxon>Streptomyces</taxon>
    </lineage>
</organism>
<evidence type="ECO:0000313" key="3">
    <source>
        <dbReference type="EMBL" id="MER6614901.1"/>
    </source>
</evidence>
<evidence type="ECO:0000256" key="2">
    <source>
        <dbReference type="SAM" id="Phobius"/>
    </source>
</evidence>
<feature type="compositionally biased region" description="Polar residues" evidence="1">
    <location>
        <begin position="42"/>
        <end position="65"/>
    </location>
</feature>
<reference evidence="3 4" key="1">
    <citation type="submission" date="2024-06" db="EMBL/GenBank/DDBJ databases">
        <title>The Natural Products Discovery Center: Release of the First 8490 Sequenced Strains for Exploring Actinobacteria Biosynthetic Diversity.</title>
        <authorList>
            <person name="Kalkreuter E."/>
            <person name="Kautsar S.A."/>
            <person name="Yang D."/>
            <person name="Bader C.D."/>
            <person name="Teijaro C.N."/>
            <person name="Fluegel L."/>
            <person name="Davis C.M."/>
            <person name="Simpson J.R."/>
            <person name="Lauterbach L."/>
            <person name="Steele A.D."/>
            <person name="Gui C."/>
            <person name="Meng S."/>
            <person name="Li G."/>
            <person name="Viehrig K."/>
            <person name="Ye F."/>
            <person name="Su P."/>
            <person name="Kiefer A.F."/>
            <person name="Nichols A."/>
            <person name="Cepeda A.J."/>
            <person name="Yan W."/>
            <person name="Fan B."/>
            <person name="Jiang Y."/>
            <person name="Adhikari A."/>
            <person name="Zheng C.-J."/>
            <person name="Schuster L."/>
            <person name="Cowan T.M."/>
            <person name="Smanski M.J."/>
            <person name="Chevrette M.G."/>
            <person name="De Carvalho L.P.S."/>
            <person name="Shen B."/>
        </authorList>
    </citation>
    <scope>NUCLEOTIDE SEQUENCE [LARGE SCALE GENOMIC DNA]</scope>
    <source>
        <strain evidence="3 4">NPDC000837</strain>
    </source>
</reference>
<keyword evidence="2" id="KW-0472">Membrane</keyword>
<gene>
    <name evidence="3" type="ORF">ABT276_16315</name>
</gene>
<sequence length="262" mass="28036">MDAHERKARRAKLTLIGLGTLVGAALVGGGVTAFLVLGGDESSGSASGKPSATAKPSPSNSSNKGTGKAMTPEKGQKIKLAAPTGQKNGASTGFPHTSIGATSAAVYFHEEYAWLDDQKARQQLEVVTSPDATGFIDEQISEVRRLREGVGLPPSGPAPVGLTFTTTVEAVRGRTIRTSDVPFGDVVHVWLSFDRYATGPDGGPDKDPLKGDATDYVLKWQDGAWKLTNEPKHWNKRTFPVAYDKDSPYAWDDGWWQVRRAA</sequence>
<dbReference type="EMBL" id="JBEPBX010000013">
    <property type="protein sequence ID" value="MER6614901.1"/>
    <property type="molecule type" value="Genomic_DNA"/>
</dbReference>
<keyword evidence="4" id="KW-1185">Reference proteome</keyword>
<feature type="region of interest" description="Disordered" evidence="1">
    <location>
        <begin position="40"/>
        <end position="74"/>
    </location>
</feature>
<keyword evidence="2" id="KW-1133">Transmembrane helix</keyword>